<dbReference type="GO" id="GO:0008409">
    <property type="term" value="F:5'-3' exonuclease activity"/>
    <property type="evidence" value="ECO:0007669"/>
    <property type="project" value="InterPro"/>
</dbReference>
<evidence type="ECO:0000259" key="14">
    <source>
        <dbReference type="SMART" id="SM00475"/>
    </source>
</evidence>
<keyword evidence="3" id="KW-0235">DNA replication</keyword>
<evidence type="ECO:0000256" key="8">
    <source>
        <dbReference type="ARBA" id="ARBA00022932"/>
    </source>
</evidence>
<evidence type="ECO:0000256" key="2">
    <source>
        <dbReference type="ARBA" id="ARBA00022695"/>
    </source>
</evidence>
<sequence length="995" mass="109231">MKTLYLIDGYAQFFRAYHAIRTPMTSPVTGEPTNMSFGFVGMLLKLLRGEGQVGGPPDFVAVALDVSGDRGTFRSQIYPEYKANRNEPPDDLRPQVERALSLLQAIGVPVIGAEGFEADDVIATLATTFSTQHPDVRVRIISKDKDLKQLLGEGTPPTEMYDIHTDKLITAETLRQETGLEPAQVIDMLALMGDTSDNIPGVPGIGPKTAAQLLAEFGSLDAVLAEVREDKPKKDWKIKGKRRENILAAAEAGVLDLSKQLVTLRHDVPVELDLAAAATKTFHLEQLGPILRELGFNRYQQDLKALLGEDEAAKTSNPKQSATPSQDGQQSGRQTQGGGLSSSRQPHTNMGGLFDTLDKTPAPARTTDSRYRCVRTLADLDELLTELRTADAIAVDTETTSIRPTRADLCGLSFSTAPDTGWYVPVRSPEPDTHLDARTVLDALRPILEDAAKPKLGHNLKYDILVLRRAGVELRGHLAAGGCDSMIASYLIDASRSSHSMDALALALLGRSNIPISDLIGSGKKQRTFDTVPLDRAIDYAAEDADVTLQLSRAMLPTIREMGLEPLFADLEMPLIDVLAELEWNGIRVDPDELERQRARLEKRITKLRARIADEAMTAVGREFDPDSPKQLAGILFNRPDATDPGLGLRPTKRGKTGPSTDAEVLEKLTQDPAVETPIPQLILEHRQLSKLVNTYLVNLHDDINPETGRIHASFNQTVAATGRLSSSDPNLQNIPIRTDIGRDIRKAFIAEPGHLLVTADYSQVELRLLAHLSRDAALIEAFREGQDIHAAVAAQIHNILIEEVTREQRNGAKMVNFGIVYGITPFGLARRLGVSNTEAAEIIDSYKKRFPGITTFLEECVAQAKQHGFVETMLKRRRPIPDIESNNPNRRSLAERMAINSVVQGSAADLIKIAMVDLHRRLSPHAAHLREGSPPSIEGVRMLLQIHDELVFEAPADKAEQTRDLVVERMQQAMTLVVPLVADAAISENWHEAK</sequence>
<evidence type="ECO:0000259" key="13">
    <source>
        <dbReference type="SMART" id="SM00474"/>
    </source>
</evidence>
<name>A0A3B1D6V7_9ZZZZ</name>
<dbReference type="SUPFAM" id="SSF47807">
    <property type="entry name" value="5' to 3' exonuclease, C-terminal subdomain"/>
    <property type="match status" value="1"/>
</dbReference>
<gene>
    <name evidence="16" type="ORF">MNBD_PLANCTO03-1012</name>
</gene>
<evidence type="ECO:0000256" key="9">
    <source>
        <dbReference type="ARBA" id="ARBA00023125"/>
    </source>
</evidence>
<dbReference type="Gene3D" id="3.40.50.1010">
    <property type="entry name" value="5'-nuclease"/>
    <property type="match status" value="1"/>
</dbReference>
<dbReference type="InterPro" id="IPR001098">
    <property type="entry name" value="DNA-dir_DNA_pol_A_palm_dom"/>
</dbReference>
<evidence type="ECO:0000256" key="6">
    <source>
        <dbReference type="ARBA" id="ARBA00022801"/>
    </source>
</evidence>
<dbReference type="InterPro" id="IPR029060">
    <property type="entry name" value="PIN-like_dom_sf"/>
</dbReference>
<keyword evidence="2 16" id="KW-0548">Nucleotidyltransferase</keyword>
<accession>A0A3B1D6V7</accession>
<evidence type="ECO:0000256" key="4">
    <source>
        <dbReference type="ARBA" id="ARBA00022722"/>
    </source>
</evidence>
<dbReference type="AlphaFoldDB" id="A0A3B1D6V7"/>
<dbReference type="InterPro" id="IPR043502">
    <property type="entry name" value="DNA/RNA_pol_sf"/>
</dbReference>
<dbReference type="SMART" id="SM00474">
    <property type="entry name" value="35EXOc"/>
    <property type="match status" value="1"/>
</dbReference>
<feature type="region of interest" description="Disordered" evidence="12">
    <location>
        <begin position="311"/>
        <end position="366"/>
    </location>
</feature>
<dbReference type="SUPFAM" id="SSF53098">
    <property type="entry name" value="Ribonuclease H-like"/>
    <property type="match status" value="1"/>
</dbReference>
<dbReference type="InterPro" id="IPR036397">
    <property type="entry name" value="RNaseH_sf"/>
</dbReference>
<feature type="compositionally biased region" description="Polar residues" evidence="12">
    <location>
        <begin position="314"/>
        <end position="324"/>
    </location>
</feature>
<dbReference type="InterPro" id="IPR002562">
    <property type="entry name" value="3'-5'_exonuclease_dom"/>
</dbReference>
<organism evidence="16">
    <name type="scientific">hydrothermal vent metagenome</name>
    <dbReference type="NCBI Taxonomy" id="652676"/>
    <lineage>
        <taxon>unclassified sequences</taxon>
        <taxon>metagenomes</taxon>
        <taxon>ecological metagenomes</taxon>
    </lineage>
</organism>
<dbReference type="InterPro" id="IPR008918">
    <property type="entry name" value="HhH2"/>
</dbReference>
<dbReference type="CDD" id="cd06139">
    <property type="entry name" value="DNA_polA_I_Ecoli_like_exo"/>
    <property type="match status" value="1"/>
</dbReference>
<dbReference type="GO" id="GO:0003887">
    <property type="term" value="F:DNA-directed DNA polymerase activity"/>
    <property type="evidence" value="ECO:0007669"/>
    <property type="project" value="UniProtKB-KW"/>
</dbReference>
<feature type="coiled-coil region" evidence="11">
    <location>
        <begin position="591"/>
        <end position="618"/>
    </location>
</feature>
<keyword evidence="4" id="KW-0540">Nuclease</keyword>
<dbReference type="CDD" id="cd08637">
    <property type="entry name" value="DNA_pol_A_pol_I_C"/>
    <property type="match status" value="1"/>
</dbReference>
<dbReference type="PRINTS" id="PR00868">
    <property type="entry name" value="DNAPOLI"/>
</dbReference>
<feature type="domain" description="5'-3' exonuclease" evidence="14">
    <location>
        <begin position="1"/>
        <end position="280"/>
    </location>
</feature>
<dbReference type="PANTHER" id="PTHR10133:SF27">
    <property type="entry name" value="DNA POLYMERASE NU"/>
    <property type="match status" value="1"/>
</dbReference>
<dbReference type="FunFam" id="1.10.150.20:FF:000002">
    <property type="entry name" value="DNA polymerase I"/>
    <property type="match status" value="1"/>
</dbReference>
<evidence type="ECO:0000256" key="7">
    <source>
        <dbReference type="ARBA" id="ARBA00022839"/>
    </source>
</evidence>
<keyword evidence="1 16" id="KW-0808">Transferase</keyword>
<dbReference type="InterPro" id="IPR012337">
    <property type="entry name" value="RNaseH-like_sf"/>
</dbReference>
<keyword evidence="9" id="KW-0238">DNA-binding</keyword>
<dbReference type="Gene3D" id="3.30.420.10">
    <property type="entry name" value="Ribonuclease H-like superfamily/Ribonuclease H"/>
    <property type="match status" value="1"/>
</dbReference>
<evidence type="ECO:0000313" key="16">
    <source>
        <dbReference type="EMBL" id="VAX38616.1"/>
    </source>
</evidence>
<dbReference type="SMART" id="SM00279">
    <property type="entry name" value="HhH2"/>
    <property type="match status" value="1"/>
</dbReference>
<evidence type="ECO:0000256" key="11">
    <source>
        <dbReference type="SAM" id="Coils"/>
    </source>
</evidence>
<dbReference type="GO" id="GO:0006261">
    <property type="term" value="P:DNA-templated DNA replication"/>
    <property type="evidence" value="ECO:0007669"/>
    <property type="project" value="InterPro"/>
</dbReference>
<evidence type="ECO:0000256" key="10">
    <source>
        <dbReference type="ARBA" id="ARBA00023204"/>
    </source>
</evidence>
<dbReference type="Pfam" id="PF02739">
    <property type="entry name" value="5_3_exonuc_N"/>
    <property type="match status" value="1"/>
</dbReference>
<protein>
    <submittedName>
        <fullName evidence="16">DNA polymerase I</fullName>
        <ecNumber evidence="16">2.7.7.7</ecNumber>
    </submittedName>
</protein>
<dbReference type="FunFam" id="1.10.150.20:FF:000003">
    <property type="entry name" value="DNA polymerase I"/>
    <property type="match status" value="1"/>
</dbReference>
<dbReference type="SMART" id="SM00482">
    <property type="entry name" value="POLAc"/>
    <property type="match status" value="1"/>
</dbReference>
<dbReference type="SMART" id="SM00475">
    <property type="entry name" value="53EXOc"/>
    <property type="match status" value="1"/>
</dbReference>
<dbReference type="GO" id="GO:0006302">
    <property type="term" value="P:double-strand break repair"/>
    <property type="evidence" value="ECO:0007669"/>
    <property type="project" value="TreeGrafter"/>
</dbReference>
<feature type="domain" description="DNA-directed DNA polymerase family A palm" evidence="15">
    <location>
        <begin position="742"/>
        <end position="959"/>
    </location>
</feature>
<dbReference type="EC" id="2.7.7.7" evidence="16"/>
<keyword evidence="8" id="KW-0239">DNA-directed DNA polymerase</keyword>
<dbReference type="Pfam" id="PF01367">
    <property type="entry name" value="5_3_exonuc"/>
    <property type="match status" value="1"/>
</dbReference>
<evidence type="ECO:0000256" key="5">
    <source>
        <dbReference type="ARBA" id="ARBA00022763"/>
    </source>
</evidence>
<reference evidence="16" key="1">
    <citation type="submission" date="2018-06" db="EMBL/GenBank/DDBJ databases">
        <authorList>
            <person name="Zhirakovskaya E."/>
        </authorList>
    </citation>
    <scope>NUCLEOTIDE SEQUENCE</scope>
</reference>
<evidence type="ECO:0000256" key="3">
    <source>
        <dbReference type="ARBA" id="ARBA00022705"/>
    </source>
</evidence>
<evidence type="ECO:0000256" key="12">
    <source>
        <dbReference type="SAM" id="MobiDB-lite"/>
    </source>
</evidence>
<keyword evidence="11" id="KW-0175">Coiled coil</keyword>
<dbReference type="Pfam" id="PF01612">
    <property type="entry name" value="DNA_pol_A_exo1"/>
    <property type="match status" value="1"/>
</dbReference>
<keyword evidence="5" id="KW-0227">DNA damage</keyword>
<keyword evidence="6" id="KW-0378">Hydrolase</keyword>
<dbReference type="Gene3D" id="3.30.70.370">
    <property type="match status" value="1"/>
</dbReference>
<dbReference type="NCBIfam" id="TIGR00593">
    <property type="entry name" value="pola"/>
    <property type="match status" value="1"/>
</dbReference>
<dbReference type="InterPro" id="IPR002298">
    <property type="entry name" value="DNA_polymerase_A"/>
</dbReference>
<dbReference type="CDD" id="cd09898">
    <property type="entry name" value="H3TH_53EXO"/>
    <property type="match status" value="1"/>
</dbReference>
<dbReference type="GO" id="GO:0003677">
    <property type="term" value="F:DNA binding"/>
    <property type="evidence" value="ECO:0007669"/>
    <property type="project" value="UniProtKB-KW"/>
</dbReference>
<keyword evidence="10" id="KW-0234">DNA repair</keyword>
<dbReference type="Gene3D" id="1.10.150.20">
    <property type="entry name" value="5' to 3' exonuclease, C-terminal subdomain"/>
    <property type="match status" value="2"/>
</dbReference>
<dbReference type="InterPro" id="IPR018320">
    <property type="entry name" value="DNA_polymerase_1"/>
</dbReference>
<dbReference type="InterPro" id="IPR002421">
    <property type="entry name" value="5-3_exonuclease"/>
</dbReference>
<dbReference type="NCBIfam" id="NF004397">
    <property type="entry name" value="PRK05755.1"/>
    <property type="match status" value="1"/>
</dbReference>
<dbReference type="Pfam" id="PF00476">
    <property type="entry name" value="DNA_pol_A"/>
    <property type="match status" value="1"/>
</dbReference>
<feature type="domain" description="3'-5' exonuclease" evidence="13">
    <location>
        <begin position="371"/>
        <end position="560"/>
    </location>
</feature>
<dbReference type="Gene3D" id="1.20.1060.10">
    <property type="entry name" value="Taq DNA Polymerase, Chain T, domain 4"/>
    <property type="match status" value="1"/>
</dbReference>
<proteinExistence type="predicted"/>
<evidence type="ECO:0000259" key="15">
    <source>
        <dbReference type="SMART" id="SM00482"/>
    </source>
</evidence>
<dbReference type="EMBL" id="UOGK01000145">
    <property type="protein sequence ID" value="VAX38616.1"/>
    <property type="molecule type" value="Genomic_DNA"/>
</dbReference>
<dbReference type="InterPro" id="IPR020045">
    <property type="entry name" value="DNA_polI_H3TH"/>
</dbReference>
<dbReference type="PANTHER" id="PTHR10133">
    <property type="entry name" value="DNA POLYMERASE I"/>
    <property type="match status" value="1"/>
</dbReference>
<dbReference type="InterPro" id="IPR036279">
    <property type="entry name" value="5-3_exonuclease_C_sf"/>
</dbReference>
<keyword evidence="7" id="KW-0269">Exonuclease</keyword>
<feature type="compositionally biased region" description="Low complexity" evidence="12">
    <location>
        <begin position="325"/>
        <end position="334"/>
    </location>
</feature>
<dbReference type="SUPFAM" id="SSF88723">
    <property type="entry name" value="PIN domain-like"/>
    <property type="match status" value="1"/>
</dbReference>
<evidence type="ECO:0000256" key="1">
    <source>
        <dbReference type="ARBA" id="ARBA00022679"/>
    </source>
</evidence>
<dbReference type="InterPro" id="IPR020046">
    <property type="entry name" value="5-3_exonucl_a-hlix_arch_N"/>
</dbReference>
<dbReference type="GO" id="GO:0008408">
    <property type="term" value="F:3'-5' exonuclease activity"/>
    <property type="evidence" value="ECO:0007669"/>
    <property type="project" value="InterPro"/>
</dbReference>
<dbReference type="SUPFAM" id="SSF56672">
    <property type="entry name" value="DNA/RNA polymerases"/>
    <property type="match status" value="1"/>
</dbReference>
<dbReference type="CDD" id="cd09859">
    <property type="entry name" value="PIN_53EXO"/>
    <property type="match status" value="1"/>
</dbReference>